<evidence type="ECO:0000256" key="3">
    <source>
        <dbReference type="ARBA" id="ARBA00022515"/>
    </source>
</evidence>
<evidence type="ECO:0000256" key="10">
    <source>
        <dbReference type="ARBA" id="ARBA00023235"/>
    </source>
</evidence>
<dbReference type="GO" id="GO:0006269">
    <property type="term" value="P:DNA replication, synthesis of primer"/>
    <property type="evidence" value="ECO:0007669"/>
    <property type="project" value="UniProtKB-UniRule"/>
</dbReference>
<proteinExistence type="inferred from homology"/>
<keyword evidence="10" id="KW-0413">Isomerase</keyword>
<dbReference type="Gene3D" id="1.10.860.10">
    <property type="entry name" value="DNAb Helicase, Chain A"/>
    <property type="match status" value="1"/>
</dbReference>
<evidence type="ECO:0000313" key="16">
    <source>
        <dbReference type="EMBL" id="QED23526.1"/>
    </source>
</evidence>
<comment type="catalytic activity">
    <reaction evidence="12 14">
        <text>ATP + H2O = ADP + phosphate + H(+)</text>
        <dbReference type="Rhea" id="RHEA:13065"/>
        <dbReference type="ChEBI" id="CHEBI:15377"/>
        <dbReference type="ChEBI" id="CHEBI:15378"/>
        <dbReference type="ChEBI" id="CHEBI:30616"/>
        <dbReference type="ChEBI" id="CHEBI:43474"/>
        <dbReference type="ChEBI" id="CHEBI:456216"/>
        <dbReference type="EC" id="5.6.2.3"/>
    </reaction>
</comment>
<dbReference type="InterPro" id="IPR007692">
    <property type="entry name" value="DNA_helicase_DnaB"/>
</dbReference>
<keyword evidence="7 14" id="KW-0347">Helicase</keyword>
<sequence>MKDQVVENVLQNHDAEQDIIAALIVNNQNLDITSNYISYHHFAFDLHQKIYKITQDLINKGSVADVTNISHKLAGDEGFEAQGGKGYLNKLLLRVADLIPLKERCMIVKELYTKRNLIDLAGKIKDGSALKTAEEIASETEKRIFDLRNETGGVSNSPQKIGTFLQNIIAIADKARHSNILSGLPTGFVDVDEIISGFNPSDLLILAARPSMGKTALAVNMAYNVAVYEHSRGNGGGVALFSLEMSSDQIATRILSMISGVSSVAIRTGKYSKFDSEADTAGHKMSEQDFAKLQDAALSLNEIPLFIDDTPAISTSLLRTKCRMLKQMHNISAVFIDYLQLMRGSESASANNRVLEISEISQTLKAIAKELNIPVIALSQLSRQVEARDDKHPQLSDLRESGSIEQDADIVMFLYREEYYLEKTKPKPPSDPSDVQAKDTKDYQAWIDKMYGKPMKNLDGTFVIDNYTGDVKLVGGAQNVAEVIIAKHRNGPTGSVKLFFDKSRTAFHDLKN</sequence>
<evidence type="ECO:0000256" key="14">
    <source>
        <dbReference type="RuleBase" id="RU362085"/>
    </source>
</evidence>
<dbReference type="PANTHER" id="PTHR30153:SF2">
    <property type="entry name" value="REPLICATIVE DNA HELICASE"/>
    <property type="match status" value="1"/>
</dbReference>
<dbReference type="GO" id="GO:0005524">
    <property type="term" value="F:ATP binding"/>
    <property type="evidence" value="ECO:0007669"/>
    <property type="project" value="UniProtKB-UniRule"/>
</dbReference>
<keyword evidence="9 14" id="KW-0238">DNA-binding</keyword>
<dbReference type="InterPro" id="IPR007694">
    <property type="entry name" value="DNA_helicase_DnaB-like_C"/>
</dbReference>
<keyword evidence="8 14" id="KW-0067">ATP-binding</keyword>
<dbReference type="OrthoDB" id="9773982at2"/>
<dbReference type="InterPro" id="IPR016136">
    <property type="entry name" value="DNA_helicase_N/primase_C"/>
</dbReference>
<comment type="subunit">
    <text evidence="2">Homohexamer.</text>
</comment>
<dbReference type="AlphaFoldDB" id="A0A5B8XEX6"/>
<evidence type="ECO:0000256" key="4">
    <source>
        <dbReference type="ARBA" id="ARBA00022705"/>
    </source>
</evidence>
<dbReference type="SUPFAM" id="SSF48024">
    <property type="entry name" value="N-terminal domain of DnaB helicase"/>
    <property type="match status" value="1"/>
</dbReference>
<dbReference type="EC" id="5.6.2.3" evidence="13 14"/>
<name>A0A5B8XEX6_9RICK</name>
<gene>
    <name evidence="16" type="ORF">Deia_00736</name>
</gene>
<dbReference type="CDD" id="cd00984">
    <property type="entry name" value="DnaB_C"/>
    <property type="match status" value="1"/>
</dbReference>
<evidence type="ECO:0000256" key="9">
    <source>
        <dbReference type="ARBA" id="ARBA00023125"/>
    </source>
</evidence>
<dbReference type="GO" id="GO:0043139">
    <property type="term" value="F:5'-3' DNA helicase activity"/>
    <property type="evidence" value="ECO:0007669"/>
    <property type="project" value="UniProtKB-EC"/>
</dbReference>
<keyword evidence="3 14" id="KW-0639">Primosome</keyword>
<evidence type="ECO:0000256" key="1">
    <source>
        <dbReference type="ARBA" id="ARBA00008428"/>
    </source>
</evidence>
<dbReference type="PROSITE" id="PS51199">
    <property type="entry name" value="SF4_HELICASE"/>
    <property type="match status" value="1"/>
</dbReference>
<evidence type="ECO:0000256" key="11">
    <source>
        <dbReference type="ARBA" id="ARBA00044932"/>
    </source>
</evidence>
<evidence type="ECO:0000256" key="7">
    <source>
        <dbReference type="ARBA" id="ARBA00022806"/>
    </source>
</evidence>
<comment type="similarity">
    <text evidence="1 14">Belongs to the helicase family. DnaB subfamily.</text>
</comment>
<evidence type="ECO:0000256" key="12">
    <source>
        <dbReference type="ARBA" id="ARBA00048954"/>
    </source>
</evidence>
<evidence type="ECO:0000256" key="8">
    <source>
        <dbReference type="ARBA" id="ARBA00022840"/>
    </source>
</evidence>
<organism evidence="16 17">
    <name type="scientific">Candidatus Deianiraea vastatrix</name>
    <dbReference type="NCBI Taxonomy" id="2163644"/>
    <lineage>
        <taxon>Bacteria</taxon>
        <taxon>Pseudomonadati</taxon>
        <taxon>Pseudomonadota</taxon>
        <taxon>Alphaproteobacteria</taxon>
        <taxon>Rickettsiales</taxon>
        <taxon>Candidatus Deianiraeaceae</taxon>
        <taxon>Candidatus Deianiraea</taxon>
    </lineage>
</organism>
<evidence type="ECO:0000256" key="13">
    <source>
        <dbReference type="NCBIfam" id="TIGR00665"/>
    </source>
</evidence>
<keyword evidence="4 14" id="KW-0235">DNA replication</keyword>
<dbReference type="GO" id="GO:0003677">
    <property type="term" value="F:DNA binding"/>
    <property type="evidence" value="ECO:0007669"/>
    <property type="project" value="UniProtKB-UniRule"/>
</dbReference>
<evidence type="ECO:0000256" key="2">
    <source>
        <dbReference type="ARBA" id="ARBA00011643"/>
    </source>
</evidence>
<dbReference type="SUPFAM" id="SSF52540">
    <property type="entry name" value="P-loop containing nucleoside triphosphate hydrolases"/>
    <property type="match status" value="1"/>
</dbReference>
<accession>A0A5B8XEX6</accession>
<dbReference type="Pfam" id="PF00772">
    <property type="entry name" value="DnaB"/>
    <property type="match status" value="1"/>
</dbReference>
<dbReference type="EMBL" id="CP029077">
    <property type="protein sequence ID" value="QED23526.1"/>
    <property type="molecule type" value="Genomic_DNA"/>
</dbReference>
<comment type="function">
    <text evidence="11 14">The main replicative DNA helicase, it participates in initiation and elongation during chromosome replication. Travels ahead of the DNA replisome, separating dsDNA into templates for DNA synthesis. A processive ATP-dependent 5'-3' DNA helicase it has DNA-dependent ATPase activity.</text>
</comment>
<keyword evidence="6 14" id="KW-0378">Hydrolase</keyword>
<evidence type="ECO:0000259" key="15">
    <source>
        <dbReference type="PROSITE" id="PS51199"/>
    </source>
</evidence>
<dbReference type="InterPro" id="IPR007693">
    <property type="entry name" value="DNA_helicase_DnaB-like_N"/>
</dbReference>
<dbReference type="GO" id="GO:1990077">
    <property type="term" value="C:primosome complex"/>
    <property type="evidence" value="ECO:0007669"/>
    <property type="project" value="UniProtKB-UniRule"/>
</dbReference>
<dbReference type="Gene3D" id="3.40.50.300">
    <property type="entry name" value="P-loop containing nucleotide triphosphate hydrolases"/>
    <property type="match status" value="1"/>
</dbReference>
<evidence type="ECO:0000313" key="17">
    <source>
        <dbReference type="Proteomes" id="UP000321934"/>
    </source>
</evidence>
<dbReference type="GO" id="GO:0016887">
    <property type="term" value="F:ATP hydrolysis activity"/>
    <property type="evidence" value="ECO:0007669"/>
    <property type="project" value="RHEA"/>
</dbReference>
<dbReference type="NCBIfam" id="TIGR00665">
    <property type="entry name" value="DnaB"/>
    <property type="match status" value="1"/>
</dbReference>
<dbReference type="InterPro" id="IPR036185">
    <property type="entry name" value="DNA_heli_DnaB-like_N_sf"/>
</dbReference>
<dbReference type="GO" id="GO:0005829">
    <property type="term" value="C:cytosol"/>
    <property type="evidence" value="ECO:0007669"/>
    <property type="project" value="TreeGrafter"/>
</dbReference>
<dbReference type="RefSeq" id="WP_146820794.1">
    <property type="nucleotide sequence ID" value="NZ_CP029077.1"/>
</dbReference>
<dbReference type="InterPro" id="IPR027417">
    <property type="entry name" value="P-loop_NTPase"/>
</dbReference>
<feature type="domain" description="SF4 helicase" evidence="15">
    <location>
        <begin position="177"/>
        <end position="512"/>
    </location>
</feature>
<keyword evidence="5 14" id="KW-0547">Nucleotide-binding</keyword>
<dbReference type="PANTHER" id="PTHR30153">
    <property type="entry name" value="REPLICATIVE DNA HELICASE DNAB"/>
    <property type="match status" value="1"/>
</dbReference>
<protein>
    <recommendedName>
        <fullName evidence="13 14">Replicative DNA helicase</fullName>
        <ecNumber evidence="13 14">5.6.2.3</ecNumber>
    </recommendedName>
</protein>
<keyword evidence="17" id="KW-1185">Reference proteome</keyword>
<reference evidence="16 17" key="1">
    <citation type="journal article" date="2019" name="ISME J.">
        <title>Deianiraea, an extracellular bacterium associated with the ciliate Paramecium, suggests an alternative scenario for the evolution of Rickettsiales.</title>
        <authorList>
            <person name="Castelli M."/>
            <person name="Sabaneyeva E."/>
            <person name="Lanzoni O."/>
            <person name="Lebedeva N."/>
            <person name="Floriano A.M."/>
            <person name="Gaiarsa S."/>
            <person name="Benken K."/>
            <person name="Modeo L."/>
            <person name="Bandi C."/>
            <person name="Potekhin A."/>
            <person name="Sassera D."/>
            <person name="Petroni G."/>
        </authorList>
    </citation>
    <scope>NUCLEOTIDE SEQUENCE [LARGE SCALE GENOMIC DNA]</scope>
    <source>
        <strain evidence="16">CyL4-1</strain>
    </source>
</reference>
<dbReference type="Pfam" id="PF03796">
    <property type="entry name" value="DnaB_C"/>
    <property type="match status" value="1"/>
</dbReference>
<evidence type="ECO:0000256" key="6">
    <source>
        <dbReference type="ARBA" id="ARBA00022801"/>
    </source>
</evidence>
<evidence type="ECO:0000256" key="5">
    <source>
        <dbReference type="ARBA" id="ARBA00022741"/>
    </source>
</evidence>
<dbReference type="Proteomes" id="UP000321934">
    <property type="component" value="Chromosome"/>
</dbReference>